<dbReference type="Proteomes" id="UP001341840">
    <property type="component" value="Unassembled WGS sequence"/>
</dbReference>
<keyword evidence="4" id="KW-0508">mRNA splicing</keyword>
<protein>
    <recommendedName>
        <fullName evidence="7">RRM domain-containing protein</fullName>
    </recommendedName>
</protein>
<dbReference type="InterPro" id="IPR000504">
    <property type="entry name" value="RRM_dom"/>
</dbReference>
<evidence type="ECO:0000259" key="7">
    <source>
        <dbReference type="PROSITE" id="PS50102"/>
    </source>
</evidence>
<keyword evidence="3 6" id="KW-0694">RNA-binding</keyword>
<keyword evidence="2" id="KW-0507">mRNA processing</keyword>
<evidence type="ECO:0000313" key="8">
    <source>
        <dbReference type="EMBL" id="MED6185168.1"/>
    </source>
</evidence>
<evidence type="ECO:0000256" key="3">
    <source>
        <dbReference type="ARBA" id="ARBA00022884"/>
    </source>
</evidence>
<evidence type="ECO:0000256" key="4">
    <source>
        <dbReference type="ARBA" id="ARBA00023187"/>
    </source>
</evidence>
<dbReference type="SMART" id="SM00360">
    <property type="entry name" value="RRM"/>
    <property type="match status" value="1"/>
</dbReference>
<dbReference type="Gene3D" id="3.30.70.330">
    <property type="match status" value="1"/>
</dbReference>
<dbReference type="EMBL" id="JASCZI010181658">
    <property type="protein sequence ID" value="MED6185168.1"/>
    <property type="molecule type" value="Genomic_DNA"/>
</dbReference>
<accession>A0ABU6WLJ4</accession>
<feature type="domain" description="RRM" evidence="7">
    <location>
        <begin position="91"/>
        <end position="169"/>
    </location>
</feature>
<dbReference type="PANTHER" id="PTHR48028">
    <property type="entry name" value="GLYCINE-RICH RNA-BINDING PROTEIN RZ1A"/>
    <property type="match status" value="1"/>
</dbReference>
<reference evidence="8 9" key="1">
    <citation type="journal article" date="2023" name="Plants (Basel)">
        <title>Bridging the Gap: Combining Genomics and Transcriptomics Approaches to Understand Stylosanthes scabra, an Orphan Legume from the Brazilian Caatinga.</title>
        <authorList>
            <person name="Ferreira-Neto J.R.C."/>
            <person name="da Silva M.D."/>
            <person name="Binneck E."/>
            <person name="de Melo N.F."/>
            <person name="da Silva R.H."/>
            <person name="de Melo A.L.T.M."/>
            <person name="Pandolfi V."/>
            <person name="Bustamante F.O."/>
            <person name="Brasileiro-Vidal A.C."/>
            <person name="Benko-Iseppon A.M."/>
        </authorList>
    </citation>
    <scope>NUCLEOTIDE SEQUENCE [LARGE SCALE GENOMIC DNA]</scope>
    <source>
        <tissue evidence="8">Leaves</tissue>
    </source>
</reference>
<dbReference type="PANTHER" id="PTHR48028:SF4">
    <property type="entry name" value="SC35-LIKE SPLICING FACTOR"/>
    <property type="match status" value="1"/>
</dbReference>
<evidence type="ECO:0000256" key="1">
    <source>
        <dbReference type="ARBA" id="ARBA00004123"/>
    </source>
</evidence>
<name>A0ABU6WLJ4_9FABA</name>
<organism evidence="8 9">
    <name type="scientific">Stylosanthes scabra</name>
    <dbReference type="NCBI Taxonomy" id="79078"/>
    <lineage>
        <taxon>Eukaryota</taxon>
        <taxon>Viridiplantae</taxon>
        <taxon>Streptophyta</taxon>
        <taxon>Embryophyta</taxon>
        <taxon>Tracheophyta</taxon>
        <taxon>Spermatophyta</taxon>
        <taxon>Magnoliopsida</taxon>
        <taxon>eudicotyledons</taxon>
        <taxon>Gunneridae</taxon>
        <taxon>Pentapetalae</taxon>
        <taxon>rosids</taxon>
        <taxon>fabids</taxon>
        <taxon>Fabales</taxon>
        <taxon>Fabaceae</taxon>
        <taxon>Papilionoideae</taxon>
        <taxon>50 kb inversion clade</taxon>
        <taxon>dalbergioids sensu lato</taxon>
        <taxon>Dalbergieae</taxon>
        <taxon>Pterocarpus clade</taxon>
        <taxon>Stylosanthes</taxon>
    </lineage>
</organism>
<proteinExistence type="predicted"/>
<gene>
    <name evidence="8" type="ORF">PIB30_054468</name>
</gene>
<sequence length="259" mass="30226">MGAWAPGHDSGRLGVQLFYCNFLRVVPGSNQLSSIDIYIPNRRPGRKLFNAIGSDHLEFCSSRYSQFSEQRNENLRGDYQQGRRWNERNSYTVFVDKLPTNTTKQWLAKVFNGVGKVVDTFLSIKKRATNPLRLAFVRFATRREAVRAVEQYDGWLIWGKRIKVAESKYKREWTIETEIKQKENKDAEERVRNEGRLKASERRDSKRSYKDVLETGWRDAEVVEMNKENEMQIFGSSKTTYRAVTKCLRSLKGRLLGKP</sequence>
<comment type="subcellular location">
    <subcellularLocation>
        <location evidence="1">Nucleus</location>
    </subcellularLocation>
</comment>
<evidence type="ECO:0000313" key="9">
    <source>
        <dbReference type="Proteomes" id="UP001341840"/>
    </source>
</evidence>
<evidence type="ECO:0000256" key="6">
    <source>
        <dbReference type="PROSITE-ProRule" id="PRU00176"/>
    </source>
</evidence>
<dbReference type="PROSITE" id="PS50102">
    <property type="entry name" value="RRM"/>
    <property type="match status" value="1"/>
</dbReference>
<keyword evidence="5" id="KW-0539">Nucleus</keyword>
<dbReference type="InterPro" id="IPR051106">
    <property type="entry name" value="RNA-bind/splicing_reg"/>
</dbReference>
<keyword evidence="9" id="KW-1185">Reference proteome</keyword>
<dbReference type="SUPFAM" id="SSF54928">
    <property type="entry name" value="RNA-binding domain, RBD"/>
    <property type="match status" value="1"/>
</dbReference>
<evidence type="ECO:0000256" key="5">
    <source>
        <dbReference type="ARBA" id="ARBA00023242"/>
    </source>
</evidence>
<comment type="caution">
    <text evidence="8">The sequence shown here is derived from an EMBL/GenBank/DDBJ whole genome shotgun (WGS) entry which is preliminary data.</text>
</comment>
<evidence type="ECO:0000256" key="2">
    <source>
        <dbReference type="ARBA" id="ARBA00022664"/>
    </source>
</evidence>
<dbReference type="InterPro" id="IPR035979">
    <property type="entry name" value="RBD_domain_sf"/>
</dbReference>
<dbReference type="CDD" id="cd00590">
    <property type="entry name" value="RRM_SF"/>
    <property type="match status" value="1"/>
</dbReference>
<dbReference type="Pfam" id="PF00076">
    <property type="entry name" value="RRM_1"/>
    <property type="match status" value="1"/>
</dbReference>
<dbReference type="InterPro" id="IPR012677">
    <property type="entry name" value="Nucleotide-bd_a/b_plait_sf"/>
</dbReference>